<reference evidence="2" key="1">
    <citation type="submission" date="2016-10" db="EMBL/GenBank/DDBJ databases">
        <authorList>
            <person name="Varghese N."/>
            <person name="Submissions S."/>
        </authorList>
    </citation>
    <scope>NUCLEOTIDE SEQUENCE [LARGE SCALE GENOMIC DNA]</scope>
    <source>
        <strain evidence="2">CGMCC 1.6854</strain>
    </source>
</reference>
<dbReference type="Proteomes" id="UP000199544">
    <property type="component" value="Unassembled WGS sequence"/>
</dbReference>
<evidence type="ECO:0000313" key="1">
    <source>
        <dbReference type="EMBL" id="SDN48230.1"/>
    </source>
</evidence>
<organism evidence="1 2">
    <name type="scientific">Fictibacillus solisalsi</name>
    <dbReference type="NCBI Taxonomy" id="459525"/>
    <lineage>
        <taxon>Bacteria</taxon>
        <taxon>Bacillati</taxon>
        <taxon>Bacillota</taxon>
        <taxon>Bacilli</taxon>
        <taxon>Bacillales</taxon>
        <taxon>Fictibacillaceae</taxon>
        <taxon>Fictibacillus</taxon>
    </lineage>
</organism>
<protein>
    <recommendedName>
        <fullName evidence="3">Butirosin biosynthesis protein H, N-terminal</fullName>
    </recommendedName>
</protein>
<name>A0A1H0BRH6_9BACL</name>
<dbReference type="OrthoDB" id="2960956at2"/>
<gene>
    <name evidence="1" type="ORF">SAMN04488137_4631</name>
</gene>
<proteinExistence type="predicted"/>
<dbReference type="STRING" id="459525.SAMN04488137_4631"/>
<sequence length="326" mass="38044">MGIFLELNDPVITAKSDHAFTLSMLQDTNAQNLFLLSSLQLVGNAKSQSLDFFQPHNTNKLTTPFFNIQGNQFSSTSNIDKVIIDALKENCYVRLYLDQYYLQYQNPYFRSYKTNDTLIYGYDEDTKLFHYLAVNKNGLYEKKTISPFNLRSALTFANPEDPERKKIFFYQLTKFPTEHTDTIQKQIIAYLIDYMTAYDSSKRFETVRDDSLVFGVDIYQLLLSHLNSVHQVEKELEITNFQVLSEHKHVLLKMVRLLATLTNVPSDVLKMLEQLHPKAAYFKNSVLRYMWTKEERAFLKLNNKLLEIKEMEKTALVGLLDSVRMS</sequence>
<accession>A0A1H0BRH6</accession>
<evidence type="ECO:0008006" key="3">
    <source>
        <dbReference type="Google" id="ProtNLM"/>
    </source>
</evidence>
<dbReference type="EMBL" id="FNHW01000005">
    <property type="protein sequence ID" value="SDN48230.1"/>
    <property type="molecule type" value="Genomic_DNA"/>
</dbReference>
<dbReference type="RefSeq" id="WP_090238803.1">
    <property type="nucleotide sequence ID" value="NZ_FNHW01000005.1"/>
</dbReference>
<keyword evidence="2" id="KW-1185">Reference proteome</keyword>
<evidence type="ECO:0000313" key="2">
    <source>
        <dbReference type="Proteomes" id="UP000199544"/>
    </source>
</evidence>
<dbReference type="AlphaFoldDB" id="A0A1H0BRH6"/>